<sequence length="88" mass="9574">MLPCCREVEDFLLLLQHHRARSTIMNHTITSNQPSSLACAITTLHHSSMLFPTYDGVDFKAISVSVNGSLSSGASALASEQMLAQRQV</sequence>
<reference evidence="1 2" key="1">
    <citation type="journal article" date="2023" name="Genes (Basel)">
        <title>Chromosome-Level Genome Assembly and Circadian Gene Repertoire of the Patagonia Blennie Eleginops maclovinus-The Closest Ancestral Proxy of Antarctic Cryonotothenioids.</title>
        <authorList>
            <person name="Cheng C.C."/>
            <person name="Rivera-Colon A.G."/>
            <person name="Minhas B.F."/>
            <person name="Wilson L."/>
            <person name="Rayamajhi N."/>
            <person name="Vargas-Chacoff L."/>
            <person name="Catchen J.M."/>
        </authorList>
    </citation>
    <scope>NUCLEOTIDE SEQUENCE [LARGE SCALE GENOMIC DNA]</scope>
    <source>
        <strain evidence="1">JMC-PN-2008</strain>
    </source>
</reference>
<dbReference type="EMBL" id="JAUZQC010000019">
    <property type="protein sequence ID" value="KAK5853757.1"/>
    <property type="molecule type" value="Genomic_DNA"/>
</dbReference>
<keyword evidence="2" id="KW-1185">Reference proteome</keyword>
<proteinExistence type="predicted"/>
<comment type="caution">
    <text evidence="1">The sequence shown here is derived from an EMBL/GenBank/DDBJ whole genome shotgun (WGS) entry which is preliminary data.</text>
</comment>
<name>A0AAN7X222_ELEMC</name>
<dbReference type="AlphaFoldDB" id="A0AAN7X222"/>
<gene>
    <name evidence="1" type="ORF">PBY51_014888</name>
</gene>
<dbReference type="Proteomes" id="UP001346869">
    <property type="component" value="Unassembled WGS sequence"/>
</dbReference>
<protein>
    <submittedName>
        <fullName evidence="1">Uncharacterized protein</fullName>
    </submittedName>
</protein>
<reference evidence="1 2" key="2">
    <citation type="journal article" date="2023" name="Mol. Biol. Evol.">
        <title>Genomics of Secondarily Temperate Adaptation in the Only Non-Antarctic Icefish.</title>
        <authorList>
            <person name="Rivera-Colon A.G."/>
            <person name="Rayamajhi N."/>
            <person name="Minhas B.F."/>
            <person name="Madrigal G."/>
            <person name="Bilyk K.T."/>
            <person name="Yoon V."/>
            <person name="Hune M."/>
            <person name="Gregory S."/>
            <person name="Cheng C.H.C."/>
            <person name="Catchen J.M."/>
        </authorList>
    </citation>
    <scope>NUCLEOTIDE SEQUENCE [LARGE SCALE GENOMIC DNA]</scope>
    <source>
        <strain evidence="1">JMC-PN-2008</strain>
    </source>
</reference>
<organism evidence="1 2">
    <name type="scientific">Eleginops maclovinus</name>
    <name type="common">Patagonian blennie</name>
    <name type="synonym">Eleginus maclovinus</name>
    <dbReference type="NCBI Taxonomy" id="56733"/>
    <lineage>
        <taxon>Eukaryota</taxon>
        <taxon>Metazoa</taxon>
        <taxon>Chordata</taxon>
        <taxon>Craniata</taxon>
        <taxon>Vertebrata</taxon>
        <taxon>Euteleostomi</taxon>
        <taxon>Actinopterygii</taxon>
        <taxon>Neopterygii</taxon>
        <taxon>Teleostei</taxon>
        <taxon>Neoteleostei</taxon>
        <taxon>Acanthomorphata</taxon>
        <taxon>Eupercaria</taxon>
        <taxon>Perciformes</taxon>
        <taxon>Notothenioidei</taxon>
        <taxon>Eleginopidae</taxon>
        <taxon>Eleginops</taxon>
    </lineage>
</organism>
<evidence type="ECO:0000313" key="1">
    <source>
        <dbReference type="EMBL" id="KAK5853757.1"/>
    </source>
</evidence>
<evidence type="ECO:0000313" key="2">
    <source>
        <dbReference type="Proteomes" id="UP001346869"/>
    </source>
</evidence>
<accession>A0AAN7X222</accession>